<protein>
    <submittedName>
        <fullName evidence="3">DUF2892 domain-containing protein</fullName>
    </submittedName>
</protein>
<dbReference type="EMBL" id="WRXO01000001">
    <property type="protein sequence ID" value="MVT39898.1"/>
    <property type="molecule type" value="Genomic_DNA"/>
</dbReference>
<name>A0A6N8J5M8_9BACT</name>
<sequence>MSTYNSLNGHGEPRATALYEESNILNVSKPGRIASIVSGAMLTTSAISNIDKHPFRSLLRLITGGYLLYRGISGNCPISAAASGKRLGDGHTRAINIRKKLIVDRPRAEVYAFWREVDNLPLFMKHVASVESLDSYNSHWVVTGPAGIGKLEWDAEVIKEDPGSLIGWRSAPGSDIVTAGKVSFSDIIGGGTEVDVNITYRPPAGYVGRGLAWLLNGAFKRIVEKDILSFKHFIETGVITI</sequence>
<dbReference type="OrthoDB" id="9797595at2"/>
<dbReference type="AlphaFoldDB" id="A0A6N8J5M8"/>
<evidence type="ECO:0000313" key="3">
    <source>
        <dbReference type="EMBL" id="MVT39898.1"/>
    </source>
</evidence>
<reference evidence="3 4" key="1">
    <citation type="submission" date="2019-12" db="EMBL/GenBank/DDBJ databases">
        <title>The draft genomic sequence of strain Chitinophaga oryziterrae JCM 16595.</title>
        <authorList>
            <person name="Zhang X."/>
        </authorList>
    </citation>
    <scope>NUCLEOTIDE SEQUENCE [LARGE SCALE GENOMIC DNA]</scope>
    <source>
        <strain evidence="3 4">JCM 16595</strain>
    </source>
</reference>
<comment type="caution">
    <text evidence="3">The sequence shown here is derived from an EMBL/GenBank/DDBJ whole genome shotgun (WGS) entry which is preliminary data.</text>
</comment>
<dbReference type="PANTHER" id="PTHR33824">
    <property type="entry name" value="POLYKETIDE CYCLASE/DEHYDRASE AND LIPID TRANSPORT SUPERFAMILY PROTEIN"/>
    <property type="match status" value="1"/>
</dbReference>
<comment type="similarity">
    <text evidence="1">Belongs to the ribosome association toxin RatA family.</text>
</comment>
<dbReference type="InterPro" id="IPR023393">
    <property type="entry name" value="START-like_dom_sf"/>
</dbReference>
<proteinExistence type="inferred from homology"/>
<feature type="domain" description="Coenzyme Q-binding protein COQ10 START" evidence="2">
    <location>
        <begin position="103"/>
        <end position="224"/>
    </location>
</feature>
<dbReference type="RefSeq" id="WP_157298543.1">
    <property type="nucleotide sequence ID" value="NZ_BAAAZB010000005.1"/>
</dbReference>
<dbReference type="Proteomes" id="UP000468388">
    <property type="component" value="Unassembled WGS sequence"/>
</dbReference>
<dbReference type="Pfam" id="PF03364">
    <property type="entry name" value="Polyketide_cyc"/>
    <property type="match status" value="1"/>
</dbReference>
<dbReference type="PANTHER" id="PTHR33824:SF7">
    <property type="entry name" value="POLYKETIDE CYCLASE_DEHYDRASE AND LIPID TRANSPORT SUPERFAMILY PROTEIN"/>
    <property type="match status" value="1"/>
</dbReference>
<dbReference type="InterPro" id="IPR005031">
    <property type="entry name" value="COQ10_START"/>
</dbReference>
<organism evidence="3 4">
    <name type="scientific">Chitinophaga oryziterrae</name>
    <dbReference type="NCBI Taxonomy" id="1031224"/>
    <lineage>
        <taxon>Bacteria</taxon>
        <taxon>Pseudomonadati</taxon>
        <taxon>Bacteroidota</taxon>
        <taxon>Chitinophagia</taxon>
        <taxon>Chitinophagales</taxon>
        <taxon>Chitinophagaceae</taxon>
        <taxon>Chitinophaga</taxon>
    </lineage>
</organism>
<evidence type="ECO:0000313" key="4">
    <source>
        <dbReference type="Proteomes" id="UP000468388"/>
    </source>
</evidence>
<evidence type="ECO:0000256" key="1">
    <source>
        <dbReference type="ARBA" id="ARBA00008918"/>
    </source>
</evidence>
<dbReference type="CDD" id="cd07817">
    <property type="entry name" value="SRPBCC_8"/>
    <property type="match status" value="1"/>
</dbReference>
<keyword evidence="4" id="KW-1185">Reference proteome</keyword>
<accession>A0A6N8J5M8</accession>
<gene>
    <name evidence="3" type="ORF">GO495_04840</name>
</gene>
<dbReference type="InterPro" id="IPR047137">
    <property type="entry name" value="ORF3"/>
</dbReference>
<evidence type="ECO:0000259" key="2">
    <source>
        <dbReference type="Pfam" id="PF03364"/>
    </source>
</evidence>
<dbReference type="Gene3D" id="3.30.530.20">
    <property type="match status" value="1"/>
</dbReference>
<dbReference type="SUPFAM" id="SSF55961">
    <property type="entry name" value="Bet v1-like"/>
    <property type="match status" value="1"/>
</dbReference>